<proteinExistence type="predicted"/>
<accession>A0ACB7RQC4</accession>
<keyword evidence="2" id="KW-1185">Reference proteome</keyword>
<evidence type="ECO:0000313" key="1">
    <source>
        <dbReference type="EMBL" id="KAH6922689.1"/>
    </source>
</evidence>
<sequence>MNHAWAVTLGNAEATKELFAAEDLKVKDRPYILIDSDNQGLHIKILWLLYGLTDEEKMMGEADSDEAARGSDSHVTTTTTKLDPRRLDSPNVVSKENNKNL</sequence>
<comment type="caution">
    <text evidence="1">The sequence shown here is derived from an EMBL/GenBank/DDBJ whole genome shotgun (WGS) entry which is preliminary data.</text>
</comment>
<dbReference type="EMBL" id="CM023489">
    <property type="protein sequence ID" value="KAH6922689.1"/>
    <property type="molecule type" value="Genomic_DNA"/>
</dbReference>
<organism evidence="1 2">
    <name type="scientific">Hyalomma asiaticum</name>
    <name type="common">Tick</name>
    <dbReference type="NCBI Taxonomy" id="266040"/>
    <lineage>
        <taxon>Eukaryota</taxon>
        <taxon>Metazoa</taxon>
        <taxon>Ecdysozoa</taxon>
        <taxon>Arthropoda</taxon>
        <taxon>Chelicerata</taxon>
        <taxon>Arachnida</taxon>
        <taxon>Acari</taxon>
        <taxon>Parasitiformes</taxon>
        <taxon>Ixodida</taxon>
        <taxon>Ixodoidea</taxon>
        <taxon>Ixodidae</taxon>
        <taxon>Hyalomminae</taxon>
        <taxon>Hyalomma</taxon>
    </lineage>
</organism>
<protein>
    <submittedName>
        <fullName evidence="1">Uncharacterized protein</fullName>
    </submittedName>
</protein>
<gene>
    <name evidence="1" type="ORF">HPB50_017944</name>
</gene>
<name>A0ACB7RQC4_HYAAI</name>
<evidence type="ECO:0000313" key="2">
    <source>
        <dbReference type="Proteomes" id="UP000821845"/>
    </source>
</evidence>
<dbReference type="Proteomes" id="UP000821845">
    <property type="component" value="Chromosome 9"/>
</dbReference>
<reference evidence="1" key="1">
    <citation type="submission" date="2020-05" db="EMBL/GenBank/DDBJ databases">
        <title>Large-scale comparative analyses of tick genomes elucidate their genetic diversity and vector capacities.</title>
        <authorList>
            <person name="Jia N."/>
            <person name="Wang J."/>
            <person name="Shi W."/>
            <person name="Du L."/>
            <person name="Sun Y."/>
            <person name="Zhan W."/>
            <person name="Jiang J."/>
            <person name="Wang Q."/>
            <person name="Zhang B."/>
            <person name="Ji P."/>
            <person name="Sakyi L.B."/>
            <person name="Cui X."/>
            <person name="Yuan T."/>
            <person name="Jiang B."/>
            <person name="Yang W."/>
            <person name="Lam T.T.-Y."/>
            <person name="Chang Q."/>
            <person name="Ding S."/>
            <person name="Wang X."/>
            <person name="Zhu J."/>
            <person name="Ruan X."/>
            <person name="Zhao L."/>
            <person name="Wei J."/>
            <person name="Que T."/>
            <person name="Du C."/>
            <person name="Cheng J."/>
            <person name="Dai P."/>
            <person name="Han X."/>
            <person name="Huang E."/>
            <person name="Gao Y."/>
            <person name="Liu J."/>
            <person name="Shao H."/>
            <person name="Ye R."/>
            <person name="Li L."/>
            <person name="Wei W."/>
            <person name="Wang X."/>
            <person name="Wang C."/>
            <person name="Yang T."/>
            <person name="Huo Q."/>
            <person name="Li W."/>
            <person name="Guo W."/>
            <person name="Chen H."/>
            <person name="Zhou L."/>
            <person name="Ni X."/>
            <person name="Tian J."/>
            <person name="Zhou Y."/>
            <person name="Sheng Y."/>
            <person name="Liu T."/>
            <person name="Pan Y."/>
            <person name="Xia L."/>
            <person name="Li J."/>
            <person name="Zhao F."/>
            <person name="Cao W."/>
        </authorList>
    </citation>
    <scope>NUCLEOTIDE SEQUENCE</scope>
    <source>
        <strain evidence="1">Hyas-2018</strain>
    </source>
</reference>